<keyword evidence="1" id="KW-0238">DNA-binding</keyword>
<dbReference type="PANTHER" id="PTHR46558">
    <property type="entry name" value="TRACRIPTIONAL REGULATORY PROTEIN-RELATED-RELATED"/>
    <property type="match status" value="1"/>
</dbReference>
<dbReference type="SMART" id="SM00530">
    <property type="entry name" value="HTH_XRE"/>
    <property type="match status" value="1"/>
</dbReference>
<evidence type="ECO:0000256" key="1">
    <source>
        <dbReference type="ARBA" id="ARBA00023125"/>
    </source>
</evidence>
<feature type="domain" description="HTH cro/C1-type" evidence="3">
    <location>
        <begin position="5"/>
        <end position="59"/>
    </location>
</feature>
<proteinExistence type="predicted"/>
<organism evidence="4">
    <name type="scientific">Podoviridae sp. ct6BA50</name>
    <dbReference type="NCBI Taxonomy" id="2825221"/>
    <lineage>
        <taxon>Viruses</taxon>
        <taxon>Duplodnaviria</taxon>
        <taxon>Heunggongvirae</taxon>
        <taxon>Uroviricota</taxon>
        <taxon>Caudoviricetes</taxon>
    </lineage>
</organism>
<dbReference type="InterPro" id="IPR001387">
    <property type="entry name" value="Cro/C1-type_HTH"/>
</dbReference>
<dbReference type="SUPFAM" id="SSF47413">
    <property type="entry name" value="lambda repressor-like DNA-binding domains"/>
    <property type="match status" value="1"/>
</dbReference>
<dbReference type="EMBL" id="BK016263">
    <property type="protein sequence ID" value="DAG05668.1"/>
    <property type="molecule type" value="Genomic_DNA"/>
</dbReference>
<evidence type="ECO:0000313" key="4">
    <source>
        <dbReference type="EMBL" id="DAG05668.1"/>
    </source>
</evidence>
<dbReference type="GO" id="GO:0003677">
    <property type="term" value="F:DNA binding"/>
    <property type="evidence" value="ECO:0007669"/>
    <property type="project" value="UniProtKB-KW"/>
</dbReference>
<name>A0A8S5VG14_9CAUD</name>
<evidence type="ECO:0000256" key="2">
    <source>
        <dbReference type="SAM" id="MobiDB-lite"/>
    </source>
</evidence>
<feature type="region of interest" description="Disordered" evidence="2">
    <location>
        <begin position="1"/>
        <end position="20"/>
    </location>
</feature>
<protein>
    <submittedName>
        <fullName evidence="4">Helix-turn-helix domain protein</fullName>
    </submittedName>
</protein>
<reference evidence="4" key="1">
    <citation type="journal article" date="2021" name="Proc. Natl. Acad. Sci. U.S.A.">
        <title>A Catalog of Tens of Thousands of Viruses from Human Metagenomes Reveals Hidden Associations with Chronic Diseases.</title>
        <authorList>
            <person name="Tisza M.J."/>
            <person name="Buck C.B."/>
        </authorList>
    </citation>
    <scope>NUCLEOTIDE SEQUENCE</scope>
    <source>
        <strain evidence="4">Ct6BA50</strain>
    </source>
</reference>
<dbReference type="Gene3D" id="1.10.260.40">
    <property type="entry name" value="lambda repressor-like DNA-binding domains"/>
    <property type="match status" value="1"/>
</dbReference>
<dbReference type="Pfam" id="PF01381">
    <property type="entry name" value="HTH_3"/>
    <property type="match status" value="1"/>
</dbReference>
<dbReference type="CDD" id="cd00093">
    <property type="entry name" value="HTH_XRE"/>
    <property type="match status" value="1"/>
</dbReference>
<accession>A0A8S5VG14</accession>
<evidence type="ECO:0000259" key="3">
    <source>
        <dbReference type="PROSITE" id="PS50943"/>
    </source>
</evidence>
<sequence>MNVKLRAAREQSGKTQAQVAKDAGIKEQSYQKYEYDKSTPNVRTAIRIARAVESTVEEIFGENSTTD</sequence>
<dbReference type="InterPro" id="IPR010982">
    <property type="entry name" value="Lambda_DNA-bd_dom_sf"/>
</dbReference>
<dbReference type="PROSITE" id="PS50943">
    <property type="entry name" value="HTH_CROC1"/>
    <property type="match status" value="1"/>
</dbReference>
<dbReference type="PANTHER" id="PTHR46558:SF11">
    <property type="entry name" value="HTH-TYPE TRANSCRIPTIONAL REGULATOR XRE"/>
    <property type="match status" value="1"/>
</dbReference>